<dbReference type="PROSITE" id="PS50887">
    <property type="entry name" value="GGDEF"/>
    <property type="match status" value="1"/>
</dbReference>
<dbReference type="Pfam" id="PF00990">
    <property type="entry name" value="GGDEF"/>
    <property type="match status" value="1"/>
</dbReference>
<dbReference type="STRING" id="675511.GCA_000341735_03413"/>
<dbReference type="SMART" id="SM00052">
    <property type="entry name" value="EAL"/>
    <property type="match status" value="1"/>
</dbReference>
<evidence type="ECO:0000313" key="5">
    <source>
        <dbReference type="Proteomes" id="UP000305881"/>
    </source>
</evidence>
<gene>
    <name evidence="4" type="ORF">EQU24_20120</name>
</gene>
<feature type="domain" description="GGDEF" evidence="3">
    <location>
        <begin position="263"/>
        <end position="396"/>
    </location>
</feature>
<dbReference type="PANTHER" id="PTHR33121">
    <property type="entry name" value="CYCLIC DI-GMP PHOSPHODIESTERASE PDEF"/>
    <property type="match status" value="1"/>
</dbReference>
<dbReference type="Pfam" id="PF00563">
    <property type="entry name" value="EAL"/>
    <property type="match status" value="1"/>
</dbReference>
<evidence type="ECO:0000256" key="1">
    <source>
        <dbReference type="SAM" id="Phobius"/>
    </source>
</evidence>
<dbReference type="InterPro" id="IPR043128">
    <property type="entry name" value="Rev_trsase/Diguanyl_cyclase"/>
</dbReference>
<keyword evidence="5" id="KW-1185">Reference proteome</keyword>
<dbReference type="Gene3D" id="3.20.20.450">
    <property type="entry name" value="EAL domain"/>
    <property type="match status" value="1"/>
</dbReference>
<dbReference type="GO" id="GO:0071111">
    <property type="term" value="F:cyclic-guanylate-specific phosphodiesterase activity"/>
    <property type="evidence" value="ECO:0007669"/>
    <property type="project" value="InterPro"/>
</dbReference>
<evidence type="ECO:0000259" key="3">
    <source>
        <dbReference type="PROSITE" id="PS50887"/>
    </source>
</evidence>
<dbReference type="Gene3D" id="6.20.270.20">
    <property type="entry name" value="LapD/MoxY periplasmic domain"/>
    <property type="match status" value="1"/>
</dbReference>
<dbReference type="InterPro" id="IPR050706">
    <property type="entry name" value="Cyclic-di-GMP_PDE-like"/>
</dbReference>
<feature type="domain" description="EAL" evidence="2">
    <location>
        <begin position="403"/>
        <end position="633"/>
    </location>
</feature>
<dbReference type="InterPro" id="IPR032244">
    <property type="entry name" value="LapD_MoxY_N"/>
</dbReference>
<dbReference type="InterPro" id="IPR001633">
    <property type="entry name" value="EAL_dom"/>
</dbReference>
<dbReference type="AlphaFoldDB" id="A0A4P9US00"/>
<dbReference type="SUPFAM" id="SSF55073">
    <property type="entry name" value="Nucleotide cyclase"/>
    <property type="match status" value="1"/>
</dbReference>
<reference evidence="5" key="1">
    <citation type="journal article" date="2019" name="J. Bacteriol.">
        <title>A Mutagenic Screen Identifies a TonB-Dependent Receptor Required for the Lanthanide Metal Switch in the Type I Methanotroph 'Methylotuvimicrobium buryatense' 5GB1C.</title>
        <authorList>
            <person name="Groom J.D."/>
            <person name="Ford S.M."/>
            <person name="Pesesky M.W."/>
            <person name="Lidstrom M.E."/>
        </authorList>
    </citation>
    <scope>NUCLEOTIDE SEQUENCE [LARGE SCALE GENOMIC DNA]</scope>
    <source>
        <strain evidence="5">5GB1C</strain>
    </source>
</reference>
<name>A0A4P9US00_METBY</name>
<dbReference type="Gene3D" id="6.10.340.10">
    <property type="match status" value="1"/>
</dbReference>
<dbReference type="CDD" id="cd01948">
    <property type="entry name" value="EAL"/>
    <property type="match status" value="1"/>
</dbReference>
<accession>A0A4P9US00</accession>
<keyword evidence="1" id="KW-1133">Transmembrane helix</keyword>
<dbReference type="OrthoDB" id="5894408at2"/>
<feature type="transmembrane region" description="Helical" evidence="1">
    <location>
        <begin position="152"/>
        <end position="175"/>
    </location>
</feature>
<evidence type="ECO:0000259" key="2">
    <source>
        <dbReference type="PROSITE" id="PS50883"/>
    </source>
</evidence>
<dbReference type="Gene3D" id="3.30.110.200">
    <property type="match status" value="1"/>
</dbReference>
<keyword evidence="1" id="KW-0812">Transmembrane</keyword>
<dbReference type="InterPro" id="IPR029787">
    <property type="entry name" value="Nucleotide_cyclase"/>
</dbReference>
<dbReference type="Proteomes" id="UP000305881">
    <property type="component" value="Chromosome"/>
</dbReference>
<dbReference type="PANTHER" id="PTHR33121:SF79">
    <property type="entry name" value="CYCLIC DI-GMP PHOSPHODIESTERASE PDED-RELATED"/>
    <property type="match status" value="1"/>
</dbReference>
<dbReference type="SMART" id="SM00267">
    <property type="entry name" value="GGDEF"/>
    <property type="match status" value="1"/>
</dbReference>
<dbReference type="InterPro" id="IPR000160">
    <property type="entry name" value="GGDEF_dom"/>
</dbReference>
<proteinExistence type="predicted"/>
<dbReference type="RefSeq" id="WP_017841839.1">
    <property type="nucleotide sequence ID" value="NZ_CP035467.1"/>
</dbReference>
<evidence type="ECO:0000313" key="4">
    <source>
        <dbReference type="EMBL" id="QCW84278.1"/>
    </source>
</evidence>
<dbReference type="InterPro" id="IPR035919">
    <property type="entry name" value="EAL_sf"/>
</dbReference>
<dbReference type="SUPFAM" id="SSF141868">
    <property type="entry name" value="EAL domain-like"/>
    <property type="match status" value="1"/>
</dbReference>
<keyword evidence="1" id="KW-0472">Membrane</keyword>
<dbReference type="Gene3D" id="3.30.70.270">
    <property type="match status" value="1"/>
</dbReference>
<dbReference type="KEGG" id="mbur:EQU24_20120"/>
<dbReference type="PROSITE" id="PS50883">
    <property type="entry name" value="EAL"/>
    <property type="match status" value="1"/>
</dbReference>
<dbReference type="EMBL" id="CP035467">
    <property type="protein sequence ID" value="QCW84278.1"/>
    <property type="molecule type" value="Genomic_DNA"/>
</dbReference>
<protein>
    <submittedName>
        <fullName evidence="4">EAL domain-containing protein</fullName>
    </submittedName>
</protein>
<feature type="transmembrane region" description="Helical" evidence="1">
    <location>
        <begin position="6"/>
        <end position="25"/>
    </location>
</feature>
<organism evidence="4 5">
    <name type="scientific">Methylotuvimicrobium buryatense</name>
    <name type="common">Methylomicrobium buryatense</name>
    <dbReference type="NCBI Taxonomy" id="95641"/>
    <lineage>
        <taxon>Bacteria</taxon>
        <taxon>Pseudomonadati</taxon>
        <taxon>Pseudomonadota</taxon>
        <taxon>Gammaproteobacteria</taxon>
        <taxon>Methylococcales</taxon>
        <taxon>Methylococcaceae</taxon>
        <taxon>Methylotuvimicrobium</taxon>
    </lineage>
</organism>
<dbReference type="Pfam" id="PF16448">
    <property type="entry name" value="LapD_MoxY_N"/>
    <property type="match status" value="1"/>
</dbReference>
<sequence>MSLSKQLLLLISLIFLVIFSINFALSLNKIKSYLEIEAQVHAQDTATSLGLSLSPYMTNESDPILETMINAIFDMGYYREIKLVNVDNKTLIKVTNDRVFTEVPQWFVEWLPMQTATASSEISSGWMLSGTIFVSTNPGFGYLKLYQLAQSAMTFTLITFVGAVLLLFLILRFVLSPLKNINALALSIAKGQFKTIENIPWTTEVKNVALSMNLMSKKIEGVINNLNHKLDGLGKKLHNDELTGLLKKSCFESDMKQLFLNNTEAYVFIIKIDSLTKLTKEYSDDRVDAFLKTFAQSLQDIAAHYQSHQVTPYRLLGSEFALLGRTLNRNQAEHLAQSLIDSLTELAEEYEHTDIAHIGISSINPLGTPAISLASANEAFEQAQLIGANSYYIKEDSIYAKDIGEWKNLVFDVIDNRSYEISYCEPIKDLRNEQVLIEEASFHVLDSEGNPVPIAPFVAIAEKFTKIIELDRDIIRHALDCIDAQHLQHAIAVNVSTRTIKNAEFRTWLVEQLKYRPAAKQLIFNIATYAVSKDFDAYREFFRFTRTLGAEIMIKRFEPQTMKLEHIKDLRPDYIRLTRELSNNLTDHEAKTDFIETIVQAAKLLDIKVIAENVKSDKDYATLRDLGIDGASR</sequence>
<dbReference type="InterPro" id="IPR042461">
    <property type="entry name" value="LapD_MoxY_peri_C"/>
</dbReference>